<organism evidence="11 12">
    <name type="scientific">Acaryochloris marina (strain MBIC 11017)</name>
    <dbReference type="NCBI Taxonomy" id="329726"/>
    <lineage>
        <taxon>Bacteria</taxon>
        <taxon>Bacillati</taxon>
        <taxon>Cyanobacteriota</taxon>
        <taxon>Cyanophyceae</taxon>
        <taxon>Acaryochloridales</taxon>
        <taxon>Acaryochloridaceae</taxon>
        <taxon>Acaryochloris</taxon>
    </lineage>
</organism>
<keyword evidence="6 9" id="KW-0186">Copper</keyword>
<dbReference type="KEGG" id="amr:AM1_3369"/>
<dbReference type="PANTHER" id="PTHR34192">
    <property type="entry name" value="PLASTOCYANIN MAJOR ISOFORM, CHLOROPLASTIC-RELATED"/>
    <property type="match status" value="1"/>
</dbReference>
<keyword evidence="5" id="KW-0249">Electron transport</keyword>
<keyword evidence="4 9" id="KW-0479">Metal-binding</keyword>
<dbReference type="eggNOG" id="COG3794">
    <property type="taxonomic scope" value="Bacteria"/>
</dbReference>
<feature type="binding site" evidence="9">
    <location>
        <position position="117"/>
    </location>
    <ligand>
        <name>Cu cation</name>
        <dbReference type="ChEBI" id="CHEBI:23378"/>
    </ligand>
</feature>
<feature type="domain" description="Blue (type 1) copper" evidence="10">
    <location>
        <begin position="38"/>
        <end position="132"/>
    </location>
</feature>
<reference evidence="11 12" key="1">
    <citation type="journal article" date="2008" name="Proc. Natl. Acad. Sci. U.S.A.">
        <title>Niche adaptation and genome expansion in the chlorophyll d-producing cyanobacterium Acaryochloris marina.</title>
        <authorList>
            <person name="Swingley W.D."/>
            <person name="Chen M."/>
            <person name="Cheung P.C."/>
            <person name="Conrad A.L."/>
            <person name="Dejesa L.C."/>
            <person name="Hao J."/>
            <person name="Honchak B.M."/>
            <person name="Karbach L.E."/>
            <person name="Kurdoglu A."/>
            <person name="Lahiri S."/>
            <person name="Mastrian S.D."/>
            <person name="Miyashita H."/>
            <person name="Page L."/>
            <person name="Ramakrishna P."/>
            <person name="Satoh S."/>
            <person name="Sattley W.M."/>
            <person name="Shimada Y."/>
            <person name="Taylor H.L."/>
            <person name="Tomo T."/>
            <person name="Tsuchiya T."/>
            <person name="Wang Z.T."/>
            <person name="Raymond J."/>
            <person name="Mimuro M."/>
            <person name="Blankenship R.E."/>
            <person name="Touchman J.W."/>
        </authorList>
    </citation>
    <scope>NUCLEOTIDE SEQUENCE [LARGE SCALE GENOMIC DNA]</scope>
    <source>
        <strain evidence="12">MBIC 11017</strain>
    </source>
</reference>
<keyword evidence="3" id="KW-0813">Transport</keyword>
<dbReference type="GO" id="GO:0005507">
    <property type="term" value="F:copper ion binding"/>
    <property type="evidence" value="ECO:0007669"/>
    <property type="project" value="InterPro"/>
</dbReference>
<sequence>MRYIKPLLLGLTTTVMAVLLVIGGFWPGSSMALAATTTVQMGSSTGMLVFEPAEVTIAPGDTVHYEVAGVPPHNVVFDPGNSAGDVASLSHQAFAMSGGFDVTFPADAAPGTYAYYCEPHRGAGMTGTITVQG</sequence>
<dbReference type="EMBL" id="CP000828">
    <property type="protein sequence ID" value="ABW28363.1"/>
    <property type="molecule type" value="Genomic_DNA"/>
</dbReference>
<evidence type="ECO:0000256" key="1">
    <source>
        <dbReference type="ARBA" id="ARBA00004170"/>
    </source>
</evidence>
<dbReference type="GO" id="GO:0009055">
    <property type="term" value="F:electron transfer activity"/>
    <property type="evidence" value="ECO:0007669"/>
    <property type="project" value="InterPro"/>
</dbReference>
<evidence type="ECO:0000256" key="4">
    <source>
        <dbReference type="ARBA" id="ARBA00022723"/>
    </source>
</evidence>
<feature type="binding site" evidence="9">
    <location>
        <position position="125"/>
    </location>
    <ligand>
        <name>Cu cation</name>
        <dbReference type="ChEBI" id="CHEBI:23378"/>
    </ligand>
</feature>
<comment type="similarity">
    <text evidence="2">Belongs to the plastocyanin family.</text>
</comment>
<dbReference type="GO" id="GO:0016020">
    <property type="term" value="C:membrane"/>
    <property type="evidence" value="ECO:0007669"/>
    <property type="project" value="UniProtKB-SubCell"/>
</dbReference>
<evidence type="ECO:0000256" key="7">
    <source>
        <dbReference type="ARBA" id="ARBA00023078"/>
    </source>
</evidence>
<evidence type="ECO:0000256" key="9">
    <source>
        <dbReference type="PIRSR" id="PIRSR602387-1"/>
    </source>
</evidence>
<evidence type="ECO:0000256" key="3">
    <source>
        <dbReference type="ARBA" id="ARBA00022448"/>
    </source>
</evidence>
<dbReference type="HOGENOM" id="CLU_084115_0_1_3"/>
<keyword evidence="7" id="KW-0793">Thylakoid</keyword>
<dbReference type="Gene3D" id="2.60.40.420">
    <property type="entry name" value="Cupredoxins - blue copper proteins"/>
    <property type="match status" value="1"/>
</dbReference>
<dbReference type="InterPro" id="IPR028871">
    <property type="entry name" value="BlueCu_1_BS"/>
</dbReference>
<feature type="binding site" evidence="9">
    <location>
        <position position="120"/>
    </location>
    <ligand>
        <name>Cu cation</name>
        <dbReference type="ChEBI" id="CHEBI:23378"/>
    </ligand>
</feature>
<dbReference type="NCBIfam" id="TIGR02656">
    <property type="entry name" value="cyanin_plasto"/>
    <property type="match status" value="1"/>
</dbReference>
<dbReference type="CDD" id="cd04219">
    <property type="entry name" value="Plastocyanin"/>
    <property type="match status" value="1"/>
</dbReference>
<dbReference type="InterPro" id="IPR001235">
    <property type="entry name" value="Copper_blue_Plastocyanin"/>
</dbReference>
<comment type="subcellular location">
    <subcellularLocation>
        <location evidence="1">Membrane</location>
        <topology evidence="1">Peripheral membrane protein</topology>
    </subcellularLocation>
</comment>
<dbReference type="STRING" id="329726.AM1_3369"/>
<gene>
    <name evidence="11" type="primary">petE</name>
    <name evidence="11" type="ordered locus">AM1_3369</name>
</gene>
<keyword evidence="8" id="KW-0472">Membrane</keyword>
<dbReference type="PROSITE" id="PS00196">
    <property type="entry name" value="COPPER_BLUE"/>
    <property type="match status" value="1"/>
</dbReference>
<evidence type="ECO:0000259" key="10">
    <source>
        <dbReference type="Pfam" id="PF00127"/>
    </source>
</evidence>
<evidence type="ECO:0000256" key="5">
    <source>
        <dbReference type="ARBA" id="ARBA00022982"/>
    </source>
</evidence>
<dbReference type="InterPro" id="IPR000923">
    <property type="entry name" value="BlueCu_1"/>
</dbReference>
<dbReference type="OrthoDB" id="680163at2"/>
<evidence type="ECO:0000313" key="12">
    <source>
        <dbReference type="Proteomes" id="UP000000268"/>
    </source>
</evidence>
<dbReference type="RefSeq" id="WP_012163765.1">
    <property type="nucleotide sequence ID" value="NC_009925.1"/>
</dbReference>
<feature type="binding site" evidence="9">
    <location>
        <position position="73"/>
    </location>
    <ligand>
        <name>Cu cation</name>
        <dbReference type="ChEBI" id="CHEBI:23378"/>
    </ligand>
</feature>
<dbReference type="Pfam" id="PF00127">
    <property type="entry name" value="Copper-bind"/>
    <property type="match status" value="1"/>
</dbReference>
<evidence type="ECO:0000256" key="6">
    <source>
        <dbReference type="ARBA" id="ARBA00023008"/>
    </source>
</evidence>
<evidence type="ECO:0000256" key="8">
    <source>
        <dbReference type="ARBA" id="ARBA00023136"/>
    </source>
</evidence>
<evidence type="ECO:0000313" key="11">
    <source>
        <dbReference type="EMBL" id="ABW28363.1"/>
    </source>
</evidence>
<dbReference type="AlphaFoldDB" id="B0C016"/>
<evidence type="ECO:0000256" key="2">
    <source>
        <dbReference type="ARBA" id="ARBA00005338"/>
    </source>
</evidence>
<dbReference type="PRINTS" id="PR00157">
    <property type="entry name" value="PLASTOCYANIN"/>
</dbReference>
<dbReference type="Proteomes" id="UP000000268">
    <property type="component" value="Chromosome"/>
</dbReference>
<comment type="cofactor">
    <cofactor evidence="9">
        <name>Cu(2+)</name>
        <dbReference type="ChEBI" id="CHEBI:29036"/>
    </cofactor>
    <text evidence="9">The crystal structure with reduced Cu(1+) has also been determined.</text>
</comment>
<dbReference type="PRINTS" id="PR00156">
    <property type="entry name" value="COPPERBLUE"/>
</dbReference>
<protein>
    <submittedName>
        <fullName evidence="11">Plastocyanin PetE</fullName>
    </submittedName>
</protein>
<dbReference type="PANTHER" id="PTHR34192:SF10">
    <property type="entry name" value="PLASTOCYANIN MAJOR ISOFORM, CHLOROPLASTIC-RELATED"/>
    <property type="match status" value="1"/>
</dbReference>
<dbReference type="InterPro" id="IPR002387">
    <property type="entry name" value="Plastocyanin"/>
</dbReference>
<proteinExistence type="inferred from homology"/>
<keyword evidence="12" id="KW-1185">Reference proteome</keyword>
<name>B0C016_ACAM1</name>
<dbReference type="InterPro" id="IPR008972">
    <property type="entry name" value="Cupredoxin"/>
</dbReference>
<dbReference type="SUPFAM" id="SSF49503">
    <property type="entry name" value="Cupredoxins"/>
    <property type="match status" value="1"/>
</dbReference>
<accession>B0C016</accession>